<evidence type="ECO:0000313" key="1">
    <source>
        <dbReference type="EMBL" id="RMZ97506.1"/>
    </source>
</evidence>
<comment type="caution">
    <text evidence="1">The sequence shown here is derived from an EMBL/GenBank/DDBJ whole genome shotgun (WGS) entry which is preliminary data.</text>
</comment>
<name>A0A3M7PEF4_BRAPC</name>
<keyword evidence="2" id="KW-1185">Reference proteome</keyword>
<dbReference type="AlphaFoldDB" id="A0A3M7PEF4"/>
<proteinExistence type="predicted"/>
<reference evidence="1 2" key="1">
    <citation type="journal article" date="2018" name="Sci. Rep.">
        <title>Genomic signatures of local adaptation to the degree of environmental predictability in rotifers.</title>
        <authorList>
            <person name="Franch-Gras L."/>
            <person name="Hahn C."/>
            <person name="Garcia-Roger E.M."/>
            <person name="Carmona M.J."/>
            <person name="Serra M."/>
            <person name="Gomez A."/>
        </authorList>
    </citation>
    <scope>NUCLEOTIDE SEQUENCE [LARGE SCALE GENOMIC DNA]</scope>
    <source>
        <strain evidence="1">HYR1</strain>
    </source>
</reference>
<gene>
    <name evidence="1" type="ORF">BpHYR1_035465</name>
</gene>
<protein>
    <submittedName>
        <fullName evidence="1">Uncharacterized protein</fullName>
    </submittedName>
</protein>
<dbReference type="Proteomes" id="UP000276133">
    <property type="component" value="Unassembled WGS sequence"/>
</dbReference>
<sequence length="99" mass="11600">MTLVNCNFFSHLKPKIDENFNSMVSNNEPNDYRNQIFVIIIIAFFLSPGPCNRDNLTFINMCENLSKHNANGDKADKNSTSLWYKNVKRIIYINNNFYQ</sequence>
<evidence type="ECO:0000313" key="2">
    <source>
        <dbReference type="Proteomes" id="UP000276133"/>
    </source>
</evidence>
<accession>A0A3M7PEF4</accession>
<organism evidence="1 2">
    <name type="scientific">Brachionus plicatilis</name>
    <name type="common">Marine rotifer</name>
    <name type="synonym">Brachionus muelleri</name>
    <dbReference type="NCBI Taxonomy" id="10195"/>
    <lineage>
        <taxon>Eukaryota</taxon>
        <taxon>Metazoa</taxon>
        <taxon>Spiralia</taxon>
        <taxon>Gnathifera</taxon>
        <taxon>Rotifera</taxon>
        <taxon>Eurotatoria</taxon>
        <taxon>Monogononta</taxon>
        <taxon>Pseudotrocha</taxon>
        <taxon>Ploima</taxon>
        <taxon>Brachionidae</taxon>
        <taxon>Brachionus</taxon>
    </lineage>
</organism>
<dbReference type="EMBL" id="REGN01011373">
    <property type="protein sequence ID" value="RMZ97506.1"/>
    <property type="molecule type" value="Genomic_DNA"/>
</dbReference>